<gene>
    <name evidence="1" type="ORF">S01H1_51321</name>
</gene>
<organism evidence="1">
    <name type="scientific">marine sediment metagenome</name>
    <dbReference type="NCBI Taxonomy" id="412755"/>
    <lineage>
        <taxon>unclassified sequences</taxon>
        <taxon>metagenomes</taxon>
        <taxon>ecological metagenomes</taxon>
    </lineage>
</organism>
<feature type="non-terminal residue" evidence="1">
    <location>
        <position position="1"/>
    </location>
</feature>
<dbReference type="EMBL" id="BARS01033119">
    <property type="protein sequence ID" value="GAG22253.1"/>
    <property type="molecule type" value="Genomic_DNA"/>
</dbReference>
<proteinExistence type="predicted"/>
<name>X0WCE6_9ZZZZ</name>
<accession>X0WCE6</accession>
<comment type="caution">
    <text evidence="1">The sequence shown here is derived from an EMBL/GenBank/DDBJ whole genome shotgun (WGS) entry which is preliminary data.</text>
</comment>
<sequence length="77" mass="8563">GEDLKDSQNPTEIIIEGEEVTTSTLPAEAVLYIKEEEFGLLEGNYEVRVSSVGISQWKNTQIPSLVYYIGVSNIKDD</sequence>
<dbReference type="AlphaFoldDB" id="X0WCE6"/>
<reference evidence="1" key="1">
    <citation type="journal article" date="2014" name="Front. Microbiol.">
        <title>High frequency of phylogenetically diverse reductive dehalogenase-homologous genes in deep subseafloor sedimentary metagenomes.</title>
        <authorList>
            <person name="Kawai M."/>
            <person name="Futagami T."/>
            <person name="Toyoda A."/>
            <person name="Takaki Y."/>
            <person name="Nishi S."/>
            <person name="Hori S."/>
            <person name="Arai W."/>
            <person name="Tsubouchi T."/>
            <person name="Morono Y."/>
            <person name="Uchiyama I."/>
            <person name="Ito T."/>
            <person name="Fujiyama A."/>
            <person name="Inagaki F."/>
            <person name="Takami H."/>
        </authorList>
    </citation>
    <scope>NUCLEOTIDE SEQUENCE</scope>
    <source>
        <strain evidence="1">Expedition CK06-06</strain>
    </source>
</reference>
<protein>
    <submittedName>
        <fullName evidence="1">Uncharacterized protein</fullName>
    </submittedName>
</protein>
<evidence type="ECO:0000313" key="1">
    <source>
        <dbReference type="EMBL" id="GAG22253.1"/>
    </source>
</evidence>